<dbReference type="SMART" id="SM00174">
    <property type="entry name" value="RHO"/>
    <property type="match status" value="1"/>
</dbReference>
<keyword evidence="16" id="KW-0460">Magnesium</keyword>
<evidence type="ECO:0000256" key="12">
    <source>
        <dbReference type="ARBA" id="ARBA00022598"/>
    </source>
</evidence>
<evidence type="ECO:0000256" key="25">
    <source>
        <dbReference type="ARBA" id="ARBA00033189"/>
    </source>
</evidence>
<dbReference type="GO" id="GO:0005524">
    <property type="term" value="F:ATP binding"/>
    <property type="evidence" value="ECO:0007669"/>
    <property type="project" value="UniProtKB-KW"/>
</dbReference>
<evidence type="ECO:0000256" key="21">
    <source>
        <dbReference type="ARBA" id="ARBA00023146"/>
    </source>
</evidence>
<dbReference type="GO" id="GO:0000287">
    <property type="term" value="F:magnesium ion binding"/>
    <property type="evidence" value="ECO:0007669"/>
    <property type="project" value="InterPro"/>
</dbReference>
<dbReference type="Gene3D" id="3.50.40.10">
    <property type="entry name" value="Phenylalanyl-trna Synthetase, Chain B, domain 3"/>
    <property type="match status" value="1"/>
</dbReference>
<dbReference type="CDD" id="cd00769">
    <property type="entry name" value="PheRS_beta_core"/>
    <property type="match status" value="1"/>
</dbReference>
<dbReference type="SUPFAM" id="SSF46955">
    <property type="entry name" value="Putative DNA-binding domain"/>
    <property type="match status" value="2"/>
</dbReference>
<keyword evidence="20" id="KW-0472">Membrane</keyword>
<comment type="catalytic activity">
    <reaction evidence="26">
        <text>tRNA(Phe) + L-phenylalanine + ATP = L-phenylalanyl-tRNA(Phe) + AMP + diphosphate + H(+)</text>
        <dbReference type="Rhea" id="RHEA:19413"/>
        <dbReference type="Rhea" id="RHEA-COMP:9668"/>
        <dbReference type="Rhea" id="RHEA-COMP:9699"/>
        <dbReference type="ChEBI" id="CHEBI:15378"/>
        <dbReference type="ChEBI" id="CHEBI:30616"/>
        <dbReference type="ChEBI" id="CHEBI:33019"/>
        <dbReference type="ChEBI" id="CHEBI:58095"/>
        <dbReference type="ChEBI" id="CHEBI:78442"/>
        <dbReference type="ChEBI" id="CHEBI:78531"/>
        <dbReference type="ChEBI" id="CHEBI:456215"/>
        <dbReference type="EC" id="6.1.1.20"/>
    </reaction>
</comment>
<evidence type="ECO:0000256" key="19">
    <source>
        <dbReference type="ARBA" id="ARBA00023134"/>
    </source>
</evidence>
<dbReference type="EC" id="6.1.1.20" evidence="7"/>
<evidence type="ECO:0000256" key="6">
    <source>
        <dbReference type="ARBA" id="ARBA00011209"/>
    </source>
</evidence>
<dbReference type="NCBIfam" id="TIGR00471">
    <property type="entry name" value="pheT_arch"/>
    <property type="match status" value="1"/>
</dbReference>
<evidence type="ECO:0000259" key="28">
    <source>
        <dbReference type="PROSITE" id="PS51483"/>
    </source>
</evidence>
<evidence type="ECO:0000256" key="26">
    <source>
        <dbReference type="ARBA" id="ARBA00049255"/>
    </source>
</evidence>
<dbReference type="PANTHER" id="PTHR10947">
    <property type="entry name" value="PHENYLALANYL-TRNA SYNTHETASE BETA CHAIN AND LEUCINE-RICH REPEAT-CONTAINING PROTEIN 47"/>
    <property type="match status" value="1"/>
</dbReference>
<dbReference type="GO" id="GO:0003924">
    <property type="term" value="F:GTPase activity"/>
    <property type="evidence" value="ECO:0007669"/>
    <property type="project" value="InterPro"/>
</dbReference>
<dbReference type="SMART" id="SM00175">
    <property type="entry name" value="RAB"/>
    <property type="match status" value="1"/>
</dbReference>
<dbReference type="SMART" id="SM00173">
    <property type="entry name" value="RAS"/>
    <property type="match status" value="1"/>
</dbReference>
<name>A0A642V8M9_9ASCO</name>
<dbReference type="GO" id="GO:0004826">
    <property type="term" value="F:phenylalanine-tRNA ligase activity"/>
    <property type="evidence" value="ECO:0007669"/>
    <property type="project" value="UniProtKB-EC"/>
</dbReference>
<keyword evidence="9" id="KW-0813">Transport</keyword>
<keyword evidence="11" id="KW-0963">Cytoplasm</keyword>
<dbReference type="Pfam" id="PF03483">
    <property type="entry name" value="B3_4"/>
    <property type="match status" value="1"/>
</dbReference>
<evidence type="ECO:0000256" key="8">
    <source>
        <dbReference type="ARBA" id="ARBA00017032"/>
    </source>
</evidence>
<comment type="cofactor">
    <cofactor evidence="1">
        <name>Mg(2+)</name>
        <dbReference type="ChEBI" id="CHEBI:18420"/>
    </cofactor>
</comment>
<evidence type="ECO:0000256" key="1">
    <source>
        <dbReference type="ARBA" id="ARBA00001946"/>
    </source>
</evidence>
<dbReference type="InterPro" id="IPR020825">
    <property type="entry name" value="Phe-tRNA_synthase-like_B3/B4"/>
</dbReference>
<keyword evidence="30" id="KW-1185">Reference proteome</keyword>
<dbReference type="Pfam" id="PF00071">
    <property type="entry name" value="Ras"/>
    <property type="match status" value="1"/>
</dbReference>
<dbReference type="OrthoDB" id="1698572at2759"/>
<dbReference type="SMART" id="SM00176">
    <property type="entry name" value="RAN"/>
    <property type="match status" value="1"/>
</dbReference>
<dbReference type="SMART" id="SM00873">
    <property type="entry name" value="B3_4"/>
    <property type="match status" value="1"/>
</dbReference>
<sequence length="814" mass="91783">MKSNFVVGLRKWRSRSRGSGGVLPESAEFYNYINYSNQGSWGGGARVSTPEEGKDKMPTIAVDKEDLYKALGREYTTEEFDELCFEFGIELDEDTTEECGDGERPELKIEVPANRYDLLCFEGISRALKVFLGKMDPPAYKAVEVKEPYEVYVEPETQEIRQFVAGGILRGVKFDKRRYDSFIALQDKLHSNLGRNRSLVSMGTHDLDKVVGKKIRYRAMKPEDMKFVPLNQEKEMNGKELMEFYDQDKNIGKYLHIVRDKPYYPVFYDEEDNVLSFPPIINSDKTKITVDTTNVFLDVTGTDKTKNEIVVNQLVAMFSEYCSEPFTFEPVKIISDHNNETRMCPDMSPRVMSAEVKYINSVVGLDYSGEKLCQLLNKMCLDAVPESEQTLKVNVPATRPDVLHQCDIMEDAAIAYGFNNLEKTFPADSYTVAEALPQNKVSDIVRREAAMATWLEVMPLTLCSRDENFTYLRKKDDGESAVVLENPKTQEYQVVRTSLLPGLLKTIRENRKNALPLKVFEAGDVVFKAPETERQSINRRRFGAVYAGKTSGFETVHGLLDRLMQMLRVPHSTASTDKRGYWLEETSSIPTYFPGRGAEIHFREAPGKPTVILGSLGVLHPEVLASFEIPYVASSLEIDLEFTPSFITTIGIDFKIRTIDLDGKRVKLQVWDTAGQERFKTITTAYYRGAMGILLVYDVCDEKSFNNIRSWYANVQQHASENVVLILVGNKSDMTDKRVISTEQGKQLADELGIPFIEASAKTRDNVEETFFSLARRVKENMHTEDRSQSAGGANGSVNVGGASSSNTTGGKCC</sequence>
<dbReference type="VEuPathDB" id="FungiDB:TRICI_003552"/>
<dbReference type="NCBIfam" id="TIGR00231">
    <property type="entry name" value="small_GTP"/>
    <property type="match status" value="1"/>
</dbReference>
<gene>
    <name evidence="29" type="ORF">TRICI_003552</name>
</gene>
<dbReference type="GO" id="GO:0006432">
    <property type="term" value="P:phenylalanyl-tRNA aminoacylation"/>
    <property type="evidence" value="ECO:0007669"/>
    <property type="project" value="InterPro"/>
</dbReference>
<keyword evidence="10" id="KW-1003">Cell membrane</keyword>
<keyword evidence="15" id="KW-0067">ATP-binding</keyword>
<evidence type="ECO:0000256" key="10">
    <source>
        <dbReference type="ARBA" id="ARBA00022475"/>
    </source>
</evidence>
<comment type="function">
    <text evidence="24">Protein transport. Probably involved in vesicular traffic.</text>
</comment>
<dbReference type="PANTHER" id="PTHR10947:SF0">
    <property type="entry name" value="PHENYLALANINE--TRNA LIGASE BETA SUBUNIT"/>
    <property type="match status" value="1"/>
</dbReference>
<dbReference type="FunFam" id="3.50.40.10:FF:000002">
    <property type="entry name" value="phenylalanine--tRNA ligase beta subunit"/>
    <property type="match status" value="1"/>
</dbReference>
<dbReference type="Gene3D" id="3.30.56.10">
    <property type="match status" value="2"/>
</dbReference>
<dbReference type="PROSITE" id="PS51483">
    <property type="entry name" value="B5"/>
    <property type="match status" value="1"/>
</dbReference>
<dbReference type="InterPro" id="IPR041616">
    <property type="entry name" value="PheRS_beta_core"/>
</dbReference>
<accession>A0A642V8M9</accession>
<dbReference type="SMART" id="SM00874">
    <property type="entry name" value="B5"/>
    <property type="match status" value="1"/>
</dbReference>
<dbReference type="GO" id="GO:0003723">
    <property type="term" value="F:RNA binding"/>
    <property type="evidence" value="ECO:0007669"/>
    <property type="project" value="InterPro"/>
</dbReference>
<evidence type="ECO:0000313" key="29">
    <source>
        <dbReference type="EMBL" id="KAA8912272.1"/>
    </source>
</evidence>
<dbReference type="FunFam" id="3.30.56.10:FF:000004">
    <property type="entry name" value="Phenylalanyl-tRNA synthetase, beta subunit"/>
    <property type="match status" value="1"/>
</dbReference>
<evidence type="ECO:0000256" key="15">
    <source>
        <dbReference type="ARBA" id="ARBA00022840"/>
    </source>
</evidence>
<evidence type="ECO:0000256" key="23">
    <source>
        <dbReference type="ARBA" id="ARBA00023289"/>
    </source>
</evidence>
<dbReference type="InterPro" id="IPR004531">
    <property type="entry name" value="Phe-tRNA-synth_IIc_bsu_arc_euk"/>
</dbReference>
<dbReference type="GO" id="GO:0015031">
    <property type="term" value="P:protein transport"/>
    <property type="evidence" value="ECO:0007669"/>
    <property type="project" value="UniProtKB-KW"/>
</dbReference>
<dbReference type="InterPro" id="IPR009061">
    <property type="entry name" value="DNA-bd_dom_put_sf"/>
</dbReference>
<evidence type="ECO:0000256" key="5">
    <source>
        <dbReference type="ARBA" id="ARBA00007438"/>
    </source>
</evidence>
<dbReference type="FunFam" id="3.40.50.300:FF:000363">
    <property type="entry name" value="Secretion related GTPase srgA"/>
    <property type="match status" value="1"/>
</dbReference>
<proteinExistence type="inferred from homology"/>
<dbReference type="InterPro" id="IPR005146">
    <property type="entry name" value="B3/B4_tRNA-bd"/>
</dbReference>
<dbReference type="GO" id="GO:0009328">
    <property type="term" value="C:phenylalanine-tRNA ligase complex"/>
    <property type="evidence" value="ECO:0007669"/>
    <property type="project" value="TreeGrafter"/>
</dbReference>
<keyword evidence="12" id="KW-0436">Ligase</keyword>
<dbReference type="Gene3D" id="3.30.930.10">
    <property type="entry name" value="Bira Bifunctional Protein, Domain 2"/>
    <property type="match status" value="1"/>
</dbReference>
<dbReference type="PROSITE" id="PS51421">
    <property type="entry name" value="RAS"/>
    <property type="match status" value="1"/>
</dbReference>
<comment type="subcellular location">
    <subcellularLocation>
        <location evidence="2">Cell membrane</location>
        <topology evidence="2">Lipid-anchor</topology>
        <orientation evidence="2">Cytoplasmic side</orientation>
    </subcellularLocation>
    <subcellularLocation>
        <location evidence="3">Cytoplasm</location>
    </subcellularLocation>
</comment>
<evidence type="ECO:0000256" key="16">
    <source>
        <dbReference type="ARBA" id="ARBA00022842"/>
    </source>
</evidence>
<dbReference type="InterPro" id="IPR040659">
    <property type="entry name" value="PhetRS_B1"/>
</dbReference>
<comment type="similarity">
    <text evidence="4">Belongs to the small GTPase superfamily. Rab family.</text>
</comment>
<dbReference type="InterPro" id="IPR045864">
    <property type="entry name" value="aa-tRNA-synth_II/BPL/LPL"/>
</dbReference>
<evidence type="ECO:0000256" key="3">
    <source>
        <dbReference type="ARBA" id="ARBA00004496"/>
    </source>
</evidence>
<dbReference type="FunFam" id="3.30.56.10:FF:000006">
    <property type="entry name" value="Phenylalanyl-tRNA synthetase subunit beta"/>
    <property type="match status" value="1"/>
</dbReference>
<evidence type="ECO:0000256" key="9">
    <source>
        <dbReference type="ARBA" id="ARBA00022448"/>
    </source>
</evidence>
<dbReference type="PROSITE" id="PS51419">
    <property type="entry name" value="RAB"/>
    <property type="match status" value="1"/>
</dbReference>
<evidence type="ECO:0000256" key="24">
    <source>
        <dbReference type="ARBA" id="ARBA00025673"/>
    </source>
</evidence>
<dbReference type="SUPFAM" id="SSF56037">
    <property type="entry name" value="PheT/TilS domain"/>
    <property type="match status" value="1"/>
</dbReference>
<dbReference type="AlphaFoldDB" id="A0A642V8M9"/>
<organism evidence="29 30">
    <name type="scientific">Trichomonascus ciferrii</name>
    <dbReference type="NCBI Taxonomy" id="44093"/>
    <lineage>
        <taxon>Eukaryota</taxon>
        <taxon>Fungi</taxon>
        <taxon>Dikarya</taxon>
        <taxon>Ascomycota</taxon>
        <taxon>Saccharomycotina</taxon>
        <taxon>Dipodascomycetes</taxon>
        <taxon>Dipodascales</taxon>
        <taxon>Trichomonascaceae</taxon>
        <taxon>Trichomonascus</taxon>
        <taxon>Trichomonascus ciferrii complex</taxon>
    </lineage>
</organism>
<evidence type="ECO:0000256" key="14">
    <source>
        <dbReference type="ARBA" id="ARBA00022741"/>
    </source>
</evidence>
<evidence type="ECO:0000256" key="13">
    <source>
        <dbReference type="ARBA" id="ARBA00022723"/>
    </source>
</evidence>
<comment type="caution">
    <text evidence="29">The sequence shown here is derived from an EMBL/GenBank/DDBJ whole genome shotgun (WGS) entry which is preliminary data.</text>
</comment>
<evidence type="ECO:0000313" key="30">
    <source>
        <dbReference type="Proteomes" id="UP000761534"/>
    </source>
</evidence>
<keyword evidence="14" id="KW-0547">Nucleotide-binding</keyword>
<keyword evidence="22" id="KW-0449">Lipoprotein</keyword>
<dbReference type="GO" id="GO:0005525">
    <property type="term" value="F:GTP binding"/>
    <property type="evidence" value="ECO:0007669"/>
    <property type="project" value="UniProtKB-KW"/>
</dbReference>
<dbReference type="InterPro" id="IPR001806">
    <property type="entry name" value="Small_GTPase"/>
</dbReference>
<dbReference type="Pfam" id="PF18262">
    <property type="entry name" value="PhetRS_B1"/>
    <property type="match status" value="1"/>
</dbReference>
<dbReference type="EMBL" id="SWFS01000259">
    <property type="protein sequence ID" value="KAA8912272.1"/>
    <property type="molecule type" value="Genomic_DNA"/>
</dbReference>
<protein>
    <recommendedName>
        <fullName evidence="8">Phenylalanine--tRNA ligase beta subunit</fullName>
        <ecNumber evidence="7">6.1.1.20</ecNumber>
    </recommendedName>
    <alternativeName>
        <fullName evidence="25">Phenylalanyl-tRNA synthetase beta subunit</fullName>
    </alternativeName>
</protein>
<dbReference type="SUPFAM" id="SSF55681">
    <property type="entry name" value="Class II aaRS and biotin synthetases"/>
    <property type="match status" value="1"/>
</dbReference>
<evidence type="ECO:0000256" key="27">
    <source>
        <dbReference type="SAM" id="MobiDB-lite"/>
    </source>
</evidence>
<evidence type="ECO:0000256" key="11">
    <source>
        <dbReference type="ARBA" id="ARBA00022490"/>
    </source>
</evidence>
<evidence type="ECO:0000256" key="17">
    <source>
        <dbReference type="ARBA" id="ARBA00022917"/>
    </source>
</evidence>
<evidence type="ECO:0000256" key="18">
    <source>
        <dbReference type="ARBA" id="ARBA00022927"/>
    </source>
</evidence>
<dbReference type="PROSITE" id="PS51420">
    <property type="entry name" value="RHO"/>
    <property type="match status" value="1"/>
</dbReference>
<evidence type="ECO:0000256" key="2">
    <source>
        <dbReference type="ARBA" id="ARBA00004342"/>
    </source>
</evidence>
<keyword evidence="23" id="KW-0636">Prenylation</keyword>
<dbReference type="Gene3D" id="3.40.50.300">
    <property type="entry name" value="P-loop containing nucleotide triphosphate hydrolases"/>
    <property type="match status" value="1"/>
</dbReference>
<evidence type="ECO:0000256" key="22">
    <source>
        <dbReference type="ARBA" id="ARBA00023288"/>
    </source>
</evidence>
<dbReference type="Pfam" id="PF03484">
    <property type="entry name" value="B5"/>
    <property type="match status" value="1"/>
</dbReference>
<reference evidence="29" key="1">
    <citation type="journal article" date="2019" name="G3 (Bethesda)">
        <title>Genome Assemblies of Two Rare Opportunistic Yeast Pathogens: Diutina rugosa (syn. Candida rugosa) and Trichomonascus ciferrii (syn. Candida ciferrii).</title>
        <authorList>
            <person name="Mixao V."/>
            <person name="Saus E."/>
            <person name="Hansen A.P."/>
            <person name="Lass-Florl C."/>
            <person name="Gabaldon T."/>
        </authorList>
    </citation>
    <scope>NUCLEOTIDE SEQUENCE</scope>
    <source>
        <strain evidence="29">CBS 4856</strain>
    </source>
</reference>
<comment type="similarity">
    <text evidence="5">Belongs to the phenylalanyl-tRNA synthetase beta subunit family. Type 2 subfamily.</text>
</comment>
<evidence type="ECO:0000256" key="7">
    <source>
        <dbReference type="ARBA" id="ARBA00012814"/>
    </source>
</evidence>
<dbReference type="InterPro" id="IPR005147">
    <property type="entry name" value="tRNA_synthase_B5-dom"/>
</dbReference>
<keyword evidence="18" id="KW-0653">Protein transport</keyword>
<feature type="domain" description="B5" evidence="28">
    <location>
        <begin position="347"/>
        <end position="423"/>
    </location>
</feature>
<keyword evidence="21" id="KW-0030">Aminoacyl-tRNA synthetase</keyword>
<dbReference type="PRINTS" id="PR00449">
    <property type="entry name" value="RASTRNSFRMNG"/>
</dbReference>
<feature type="compositionally biased region" description="Low complexity" evidence="27">
    <location>
        <begin position="790"/>
        <end position="807"/>
    </location>
</feature>
<keyword evidence="19" id="KW-0342">GTP-binding</keyword>
<keyword evidence="17" id="KW-0648">Protein biosynthesis</keyword>
<dbReference type="InterPro" id="IPR027417">
    <property type="entry name" value="P-loop_NTPase"/>
</dbReference>
<comment type="subunit">
    <text evidence="6">Tetramer of two alpha and two beta subunits.</text>
</comment>
<dbReference type="Pfam" id="PF17759">
    <property type="entry name" value="tRNA_synthFbeta"/>
    <property type="match status" value="1"/>
</dbReference>
<feature type="region of interest" description="Disordered" evidence="27">
    <location>
        <begin position="782"/>
        <end position="814"/>
    </location>
</feature>
<evidence type="ECO:0000256" key="4">
    <source>
        <dbReference type="ARBA" id="ARBA00006270"/>
    </source>
</evidence>
<dbReference type="InterPro" id="IPR045060">
    <property type="entry name" value="Phe-tRNA-ligase_IIc_bsu"/>
</dbReference>
<evidence type="ECO:0000256" key="20">
    <source>
        <dbReference type="ARBA" id="ARBA00023136"/>
    </source>
</evidence>
<dbReference type="InterPro" id="IPR005225">
    <property type="entry name" value="Small_GTP-bd"/>
</dbReference>
<dbReference type="SUPFAM" id="SSF52540">
    <property type="entry name" value="P-loop containing nucleoside triphosphate hydrolases"/>
    <property type="match status" value="1"/>
</dbReference>
<dbReference type="Proteomes" id="UP000761534">
    <property type="component" value="Unassembled WGS sequence"/>
</dbReference>
<keyword evidence="13" id="KW-0479">Metal-binding</keyword>
<dbReference type="GO" id="GO:0005886">
    <property type="term" value="C:plasma membrane"/>
    <property type="evidence" value="ECO:0007669"/>
    <property type="project" value="UniProtKB-SubCell"/>
</dbReference>